<protein>
    <submittedName>
        <fullName evidence="2">Uncharacterized protein</fullName>
    </submittedName>
</protein>
<sequence>MHHGVSRLLVYPVEQHSASGAASLSDALRQTATYYVRQHVQRAITRAGLGQRLSSIAESVSFDVRASGVEDAGAEALAAALRDINCKLHTLNISYDGVGAAGAEALAAALRDANCKLHTLNID</sequence>
<comment type="caution">
    <text evidence="2">The sequence shown here is derived from an EMBL/GenBank/DDBJ whole genome shotgun (WGS) entry which is preliminary data.</text>
</comment>
<gene>
    <name evidence="2" type="ORF">CYMTET_53946</name>
</gene>
<name>A0AAE0EQ29_9CHLO</name>
<dbReference type="InterPro" id="IPR032675">
    <property type="entry name" value="LRR_dom_sf"/>
</dbReference>
<dbReference type="EMBL" id="LGRX02035203">
    <property type="protein sequence ID" value="KAK3235882.1"/>
    <property type="molecule type" value="Genomic_DNA"/>
</dbReference>
<reference evidence="2 3" key="1">
    <citation type="journal article" date="2015" name="Genome Biol. Evol.">
        <title>Comparative Genomics of a Bacterivorous Green Alga Reveals Evolutionary Causalities and Consequences of Phago-Mixotrophic Mode of Nutrition.</title>
        <authorList>
            <person name="Burns J.A."/>
            <person name="Paasch A."/>
            <person name="Narechania A."/>
            <person name="Kim E."/>
        </authorList>
    </citation>
    <scope>NUCLEOTIDE SEQUENCE [LARGE SCALE GENOMIC DNA]</scope>
    <source>
        <strain evidence="2 3">PLY_AMNH</strain>
    </source>
</reference>
<comment type="subcellular location">
    <subcellularLocation>
        <location evidence="1">Cytoplasm</location>
        <location evidence="1">Cytoskeleton</location>
        <location evidence="1">Cilium axoneme</location>
    </subcellularLocation>
</comment>
<organism evidence="2 3">
    <name type="scientific">Cymbomonas tetramitiformis</name>
    <dbReference type="NCBI Taxonomy" id="36881"/>
    <lineage>
        <taxon>Eukaryota</taxon>
        <taxon>Viridiplantae</taxon>
        <taxon>Chlorophyta</taxon>
        <taxon>Pyramimonadophyceae</taxon>
        <taxon>Pyramimonadales</taxon>
        <taxon>Pyramimonadaceae</taxon>
        <taxon>Cymbomonas</taxon>
    </lineage>
</organism>
<evidence type="ECO:0000313" key="3">
    <source>
        <dbReference type="Proteomes" id="UP001190700"/>
    </source>
</evidence>
<evidence type="ECO:0000256" key="1">
    <source>
        <dbReference type="ARBA" id="ARBA00004430"/>
    </source>
</evidence>
<dbReference type="SMART" id="SM00368">
    <property type="entry name" value="LRR_RI"/>
    <property type="match status" value="2"/>
</dbReference>
<accession>A0AAE0EQ29</accession>
<proteinExistence type="predicted"/>
<dbReference type="Gene3D" id="3.80.10.10">
    <property type="entry name" value="Ribonuclease Inhibitor"/>
    <property type="match status" value="1"/>
</dbReference>
<keyword evidence="3" id="KW-1185">Reference proteome</keyword>
<dbReference type="AlphaFoldDB" id="A0AAE0EQ29"/>
<evidence type="ECO:0000313" key="2">
    <source>
        <dbReference type="EMBL" id="KAK3235882.1"/>
    </source>
</evidence>
<dbReference type="SUPFAM" id="SSF52047">
    <property type="entry name" value="RNI-like"/>
    <property type="match status" value="1"/>
</dbReference>
<dbReference type="GO" id="GO:0005930">
    <property type="term" value="C:axoneme"/>
    <property type="evidence" value="ECO:0007669"/>
    <property type="project" value="UniProtKB-SubCell"/>
</dbReference>
<dbReference type="Proteomes" id="UP001190700">
    <property type="component" value="Unassembled WGS sequence"/>
</dbReference>
<feature type="non-terminal residue" evidence="2">
    <location>
        <position position="123"/>
    </location>
</feature>